<dbReference type="GO" id="GO:0016020">
    <property type="term" value="C:membrane"/>
    <property type="evidence" value="ECO:0007669"/>
    <property type="project" value="TreeGrafter"/>
</dbReference>
<dbReference type="Proteomes" id="UP001223720">
    <property type="component" value="Chromosome"/>
</dbReference>
<feature type="transmembrane region" description="Helical" evidence="1">
    <location>
        <begin position="396"/>
        <end position="413"/>
    </location>
</feature>
<feature type="transmembrane region" description="Helical" evidence="1">
    <location>
        <begin position="69"/>
        <end position="87"/>
    </location>
</feature>
<keyword evidence="1" id="KW-0472">Membrane</keyword>
<feature type="transmembrane region" description="Helical" evidence="1">
    <location>
        <begin position="329"/>
        <end position="347"/>
    </location>
</feature>
<dbReference type="PANTHER" id="PTHR23028:SF131">
    <property type="entry name" value="BLR2367 PROTEIN"/>
    <property type="match status" value="1"/>
</dbReference>
<dbReference type="GO" id="GO:0016747">
    <property type="term" value="F:acyltransferase activity, transferring groups other than amino-acyl groups"/>
    <property type="evidence" value="ECO:0007669"/>
    <property type="project" value="InterPro"/>
</dbReference>
<keyword evidence="1" id="KW-1133">Transmembrane helix</keyword>
<keyword evidence="3" id="KW-0808">Transferase</keyword>
<feature type="transmembrane region" description="Helical" evidence="1">
    <location>
        <begin position="270"/>
        <end position="286"/>
    </location>
</feature>
<evidence type="ECO:0000313" key="3">
    <source>
        <dbReference type="EMBL" id="WHQ69540.1"/>
    </source>
</evidence>
<reference evidence="3" key="1">
    <citation type="journal article" date="2022" name="Biotechnol. Bioprocess Eng.">
        <title>Pan-genome Analysis Reveals Comparative Genomic Features of Central Metabolic Pathways in Methylorubrum extorquens.</title>
        <authorList>
            <person name="Lee G.M."/>
            <person name="Scott-Nevros Z.K."/>
            <person name="Lee S.-M."/>
            <person name="Kim D."/>
        </authorList>
    </citation>
    <scope>NUCLEOTIDE SEQUENCE</scope>
    <source>
        <strain evidence="3">ATCC 55366</strain>
    </source>
</reference>
<gene>
    <name evidence="3" type="ORF">KEC54_24920</name>
</gene>
<proteinExistence type="predicted"/>
<dbReference type="AlphaFoldDB" id="A0AAX3WDS2"/>
<feature type="transmembrane region" description="Helical" evidence="1">
    <location>
        <begin position="107"/>
        <end position="125"/>
    </location>
</feature>
<feature type="transmembrane region" description="Helical" evidence="1">
    <location>
        <begin position="353"/>
        <end position="375"/>
    </location>
</feature>
<dbReference type="EMBL" id="CP073633">
    <property type="protein sequence ID" value="WHQ69540.1"/>
    <property type="molecule type" value="Genomic_DNA"/>
</dbReference>
<dbReference type="GO" id="GO:0000271">
    <property type="term" value="P:polysaccharide biosynthetic process"/>
    <property type="evidence" value="ECO:0007669"/>
    <property type="project" value="TreeGrafter"/>
</dbReference>
<protein>
    <submittedName>
        <fullName evidence="3">Acyltransferase</fullName>
    </submittedName>
</protein>
<organism evidence="3 4">
    <name type="scientific">Methylorubrum extorquens</name>
    <name type="common">Methylobacterium dichloromethanicum</name>
    <name type="synonym">Methylobacterium extorquens</name>
    <dbReference type="NCBI Taxonomy" id="408"/>
    <lineage>
        <taxon>Bacteria</taxon>
        <taxon>Pseudomonadati</taxon>
        <taxon>Pseudomonadota</taxon>
        <taxon>Alphaproteobacteria</taxon>
        <taxon>Hyphomicrobiales</taxon>
        <taxon>Methylobacteriaceae</taxon>
        <taxon>Methylorubrum</taxon>
    </lineage>
</organism>
<evidence type="ECO:0000259" key="2">
    <source>
        <dbReference type="Pfam" id="PF01757"/>
    </source>
</evidence>
<dbReference type="InterPro" id="IPR002656">
    <property type="entry name" value="Acyl_transf_3_dom"/>
</dbReference>
<dbReference type="PANTHER" id="PTHR23028">
    <property type="entry name" value="ACETYLTRANSFERASE"/>
    <property type="match status" value="1"/>
</dbReference>
<name>A0AAX3WDS2_METEX</name>
<feature type="transmembrane region" description="Helical" evidence="1">
    <location>
        <begin position="292"/>
        <end position="308"/>
    </location>
</feature>
<dbReference type="InterPro" id="IPR050879">
    <property type="entry name" value="Acyltransferase_3"/>
</dbReference>
<dbReference type="Pfam" id="PF01757">
    <property type="entry name" value="Acyl_transf_3"/>
    <property type="match status" value="1"/>
</dbReference>
<keyword evidence="3" id="KW-0012">Acyltransferase</keyword>
<feature type="transmembrane region" description="Helical" evidence="1">
    <location>
        <begin position="186"/>
        <end position="203"/>
    </location>
</feature>
<feature type="transmembrane region" description="Helical" evidence="1">
    <location>
        <begin position="145"/>
        <end position="166"/>
    </location>
</feature>
<feature type="transmembrane region" description="Helical" evidence="1">
    <location>
        <begin position="210"/>
        <end position="228"/>
    </location>
</feature>
<feature type="transmembrane region" description="Helical" evidence="1">
    <location>
        <begin position="240"/>
        <end position="258"/>
    </location>
</feature>
<evidence type="ECO:0000313" key="4">
    <source>
        <dbReference type="Proteomes" id="UP001223720"/>
    </source>
</evidence>
<evidence type="ECO:0000256" key="1">
    <source>
        <dbReference type="SAM" id="Phobius"/>
    </source>
</evidence>
<feature type="domain" description="Acyltransferase 3" evidence="2">
    <location>
        <begin position="66"/>
        <end position="370"/>
    </location>
</feature>
<dbReference type="RefSeq" id="WP_283535501.1">
    <property type="nucleotide sequence ID" value="NZ_CP073633.1"/>
</dbReference>
<sequence length="567" mass="60285">MLQRVAKVLIKFTSAAPIANTSRRTSATSATSAATNVHSGAVPEARIKVGPTPAPTGTRAASSLSNIQALRGLAAAMVLVHHAAIYAHFLRGADRLLPPLDALLGPWGVSIFFAISGFLMSGLVVRDPPLVFLSHRISRIFPTYLAVVALFAVLFAGLGLSFGGLTPLSLSLAPSGPRSYALNVEWTLVYETSFYVGLFLVACTGLSHRITAVATLWLGLLAAAFLLLPEGSRDTIQPPIYLLPIMAGCVPFAGGLLLPRLIAAGRFPPAAGLLFLPLCAACFFVEKDVARWLGGVAAVLLVGAAAVGRQIQDEGALSRSALALGNASYVLYLVHAPILVLTAWALPAQWSGLTYWLTAVAASLGLAALLGPLDMALYRALRRHIDAAPPRTLKRWLAIYLLLFAGCAAWGSVETARNDWRESRVRMALAALPPDTWTSRETAANAIFNHGVALPVSVQGALESIERLSWTEALVTAFAYDPAQPKRTFLLALYCSGRLIHLDRPRRARKDLIPLLGQENAGHRIGYRMQIPAEACVSDPAPIAIIVDTEGGMAVLAVTSPPPHPLQ</sequence>
<keyword evidence="1" id="KW-0812">Transmembrane</keyword>
<accession>A0AAX3WDS2</accession>